<feature type="domain" description="DUF4005" evidence="2">
    <location>
        <begin position="41"/>
        <end position="134"/>
    </location>
</feature>
<dbReference type="Proteomes" id="UP000222542">
    <property type="component" value="Unassembled WGS sequence"/>
</dbReference>
<reference evidence="3 4" key="2">
    <citation type="journal article" date="2017" name="Genome Biol.">
        <title>New reference genome sequences of hot pepper reveal the massive evolution of plant disease-resistance genes by retroduplication.</title>
        <authorList>
            <person name="Kim S."/>
            <person name="Park J."/>
            <person name="Yeom S.I."/>
            <person name="Kim Y.M."/>
            <person name="Seo E."/>
            <person name="Kim K.T."/>
            <person name="Kim M.S."/>
            <person name="Lee J.M."/>
            <person name="Cheong K."/>
            <person name="Shin H.S."/>
            <person name="Kim S.B."/>
            <person name="Han K."/>
            <person name="Lee J."/>
            <person name="Park M."/>
            <person name="Lee H.A."/>
            <person name="Lee H.Y."/>
            <person name="Lee Y."/>
            <person name="Oh S."/>
            <person name="Lee J.H."/>
            <person name="Choi E."/>
            <person name="Choi E."/>
            <person name="Lee S.E."/>
            <person name="Jeon J."/>
            <person name="Kim H."/>
            <person name="Choi G."/>
            <person name="Song H."/>
            <person name="Lee J."/>
            <person name="Lee S.C."/>
            <person name="Kwon J.K."/>
            <person name="Lee H.Y."/>
            <person name="Koo N."/>
            <person name="Hong Y."/>
            <person name="Kim R.W."/>
            <person name="Kang W.H."/>
            <person name="Huh J.H."/>
            <person name="Kang B.C."/>
            <person name="Yang T.J."/>
            <person name="Lee Y.H."/>
            <person name="Bennetzen J.L."/>
            <person name="Choi D."/>
        </authorList>
    </citation>
    <scope>NUCLEOTIDE SEQUENCE [LARGE SCALE GENOMIC DNA]</scope>
    <source>
        <strain evidence="4">cv. CM334</strain>
    </source>
</reference>
<sequence length="180" mass="20801">MLVLWRSDNPEEENWEFDNRPFDLCSLALKPLQVRPISPRKSQSTANTPCLRFTIRSNSIISHYSTSGNNVATASVHNYMVVTESAKARIHSQSIRKQRPSKPERKRAGSMKKYLSYPIHETYSLNAAYGYSQNLRSPIFKSLQVSYLRMEQQSNYLCYTDILGGEMSPCSITDLRRWLR</sequence>
<evidence type="ECO:0000256" key="1">
    <source>
        <dbReference type="SAM" id="MobiDB-lite"/>
    </source>
</evidence>
<gene>
    <name evidence="3" type="ORF">T459_27881</name>
</gene>
<proteinExistence type="predicted"/>
<organism evidence="3 4">
    <name type="scientific">Capsicum annuum</name>
    <name type="common">Capsicum pepper</name>
    <dbReference type="NCBI Taxonomy" id="4072"/>
    <lineage>
        <taxon>Eukaryota</taxon>
        <taxon>Viridiplantae</taxon>
        <taxon>Streptophyta</taxon>
        <taxon>Embryophyta</taxon>
        <taxon>Tracheophyta</taxon>
        <taxon>Spermatophyta</taxon>
        <taxon>Magnoliopsida</taxon>
        <taxon>eudicotyledons</taxon>
        <taxon>Gunneridae</taxon>
        <taxon>Pentapetalae</taxon>
        <taxon>asterids</taxon>
        <taxon>lamiids</taxon>
        <taxon>Solanales</taxon>
        <taxon>Solanaceae</taxon>
        <taxon>Solanoideae</taxon>
        <taxon>Capsiceae</taxon>
        <taxon>Capsicum</taxon>
    </lineage>
</organism>
<comment type="caution">
    <text evidence="3">The sequence shown here is derived from an EMBL/GenBank/DDBJ whole genome shotgun (WGS) entry which is preliminary data.</text>
</comment>
<dbReference type="Pfam" id="PF13178">
    <property type="entry name" value="DUF4005"/>
    <property type="match status" value="1"/>
</dbReference>
<dbReference type="InterPro" id="IPR025064">
    <property type="entry name" value="DUF4005"/>
</dbReference>
<name>A0A2G2YF66_CAPAN</name>
<dbReference type="STRING" id="4072.A0A2G2YF66"/>
<dbReference type="AlphaFoldDB" id="A0A2G2YF66"/>
<reference evidence="3 4" key="1">
    <citation type="journal article" date="2014" name="Nat. Genet.">
        <title>Genome sequence of the hot pepper provides insights into the evolution of pungency in Capsicum species.</title>
        <authorList>
            <person name="Kim S."/>
            <person name="Park M."/>
            <person name="Yeom S.I."/>
            <person name="Kim Y.M."/>
            <person name="Lee J.M."/>
            <person name="Lee H.A."/>
            <person name="Seo E."/>
            <person name="Choi J."/>
            <person name="Cheong K."/>
            <person name="Kim K.T."/>
            <person name="Jung K."/>
            <person name="Lee G.W."/>
            <person name="Oh S.K."/>
            <person name="Bae C."/>
            <person name="Kim S.B."/>
            <person name="Lee H.Y."/>
            <person name="Kim S.Y."/>
            <person name="Kim M.S."/>
            <person name="Kang B.C."/>
            <person name="Jo Y.D."/>
            <person name="Yang H.B."/>
            <person name="Jeong H.J."/>
            <person name="Kang W.H."/>
            <person name="Kwon J.K."/>
            <person name="Shin C."/>
            <person name="Lim J.Y."/>
            <person name="Park J.H."/>
            <person name="Huh J.H."/>
            <person name="Kim J.S."/>
            <person name="Kim B.D."/>
            <person name="Cohen O."/>
            <person name="Paran I."/>
            <person name="Suh M.C."/>
            <person name="Lee S.B."/>
            <person name="Kim Y.K."/>
            <person name="Shin Y."/>
            <person name="Noh S.J."/>
            <person name="Park J."/>
            <person name="Seo Y.S."/>
            <person name="Kwon S.Y."/>
            <person name="Kim H.A."/>
            <person name="Park J.M."/>
            <person name="Kim H.J."/>
            <person name="Choi S.B."/>
            <person name="Bosland P.W."/>
            <person name="Reeves G."/>
            <person name="Jo S.H."/>
            <person name="Lee B.W."/>
            <person name="Cho H.T."/>
            <person name="Choi H.S."/>
            <person name="Lee M.S."/>
            <person name="Yu Y."/>
            <person name="Do Choi Y."/>
            <person name="Park B.S."/>
            <person name="van Deynze A."/>
            <person name="Ashrafi H."/>
            <person name="Hill T."/>
            <person name="Kim W.T."/>
            <person name="Pai H.S."/>
            <person name="Ahn H.K."/>
            <person name="Yeam I."/>
            <person name="Giovannoni J.J."/>
            <person name="Rose J.K."/>
            <person name="Sorensen I."/>
            <person name="Lee S.J."/>
            <person name="Kim R.W."/>
            <person name="Choi I.Y."/>
            <person name="Choi B.S."/>
            <person name="Lim J.S."/>
            <person name="Lee Y.H."/>
            <person name="Choi D."/>
        </authorList>
    </citation>
    <scope>NUCLEOTIDE SEQUENCE [LARGE SCALE GENOMIC DNA]</scope>
    <source>
        <strain evidence="4">cv. CM334</strain>
    </source>
</reference>
<evidence type="ECO:0000259" key="2">
    <source>
        <dbReference type="Pfam" id="PF13178"/>
    </source>
</evidence>
<accession>A0A2G2YF66</accession>
<dbReference type="EMBL" id="AYRZ02000011">
    <property type="protein sequence ID" value="PHT68394.1"/>
    <property type="molecule type" value="Genomic_DNA"/>
</dbReference>
<feature type="region of interest" description="Disordered" evidence="1">
    <location>
        <begin position="91"/>
        <end position="110"/>
    </location>
</feature>
<evidence type="ECO:0000313" key="4">
    <source>
        <dbReference type="Proteomes" id="UP000222542"/>
    </source>
</evidence>
<keyword evidence="4" id="KW-1185">Reference proteome</keyword>
<protein>
    <recommendedName>
        <fullName evidence="2">DUF4005 domain-containing protein</fullName>
    </recommendedName>
</protein>
<evidence type="ECO:0000313" key="3">
    <source>
        <dbReference type="EMBL" id="PHT68394.1"/>
    </source>
</evidence>
<dbReference type="Gramene" id="PHT68394">
    <property type="protein sequence ID" value="PHT68394"/>
    <property type="gene ID" value="T459_27881"/>
</dbReference>
<feature type="compositionally biased region" description="Basic residues" evidence="1">
    <location>
        <begin position="91"/>
        <end position="100"/>
    </location>
</feature>